<dbReference type="EMBL" id="JACIGK010000034">
    <property type="protein sequence ID" value="MBB4267799.1"/>
    <property type="molecule type" value="Genomic_DNA"/>
</dbReference>
<keyword evidence="2" id="KW-1185">Reference proteome</keyword>
<accession>A0A7W6WBA1</accession>
<comment type="caution">
    <text evidence="1">The sequence shown here is derived from an EMBL/GenBank/DDBJ whole genome shotgun (WGS) entry which is preliminary data.</text>
</comment>
<proteinExistence type="predicted"/>
<dbReference type="AlphaFoldDB" id="A0A7W6WBA1"/>
<reference evidence="1 2" key="1">
    <citation type="submission" date="2020-08" db="EMBL/GenBank/DDBJ databases">
        <title>Genome sequencing of Purple Non-Sulfur Bacteria from various extreme environments.</title>
        <authorList>
            <person name="Mayer M."/>
        </authorList>
    </citation>
    <scope>NUCLEOTIDE SEQUENCE [LARGE SCALE GENOMIC DNA]</scope>
    <source>
        <strain evidence="1 2">JA131</strain>
    </source>
</reference>
<protein>
    <submittedName>
        <fullName evidence="1">Uncharacterized protein</fullName>
    </submittedName>
</protein>
<dbReference type="Proteomes" id="UP000554286">
    <property type="component" value="Unassembled WGS sequence"/>
</dbReference>
<sequence length="73" mass="7788">MSEQQTHQGPTLMVMFSDGSIIGLPLHAPEPGHFMVSLGVSEASTIDVGLTEAGRWSHDMLTPARGVSVHLSF</sequence>
<dbReference type="RefSeq" id="WP_184047834.1">
    <property type="nucleotide sequence ID" value="NZ_JACIGK010000034.1"/>
</dbReference>
<organism evidence="1 2">
    <name type="scientific">Roseospira visakhapatnamensis</name>
    <dbReference type="NCBI Taxonomy" id="390880"/>
    <lineage>
        <taxon>Bacteria</taxon>
        <taxon>Pseudomonadati</taxon>
        <taxon>Pseudomonadota</taxon>
        <taxon>Alphaproteobacteria</taxon>
        <taxon>Rhodospirillales</taxon>
        <taxon>Rhodospirillaceae</taxon>
        <taxon>Roseospira</taxon>
    </lineage>
</organism>
<gene>
    <name evidence="1" type="ORF">GGD89_003449</name>
</gene>
<evidence type="ECO:0000313" key="2">
    <source>
        <dbReference type="Proteomes" id="UP000554286"/>
    </source>
</evidence>
<name>A0A7W6WBA1_9PROT</name>
<evidence type="ECO:0000313" key="1">
    <source>
        <dbReference type="EMBL" id="MBB4267799.1"/>
    </source>
</evidence>